<evidence type="ECO:0000313" key="3">
    <source>
        <dbReference type="WBParaSite" id="nRc.2.0.1.t26964-RA"/>
    </source>
</evidence>
<keyword evidence="2" id="KW-1185">Reference proteome</keyword>
<name>A0A915JL95_ROMCU</name>
<evidence type="ECO:0000256" key="1">
    <source>
        <dbReference type="SAM" id="Phobius"/>
    </source>
</evidence>
<accession>A0A915JL95</accession>
<keyword evidence="1" id="KW-1133">Transmembrane helix</keyword>
<proteinExistence type="predicted"/>
<evidence type="ECO:0000313" key="2">
    <source>
        <dbReference type="Proteomes" id="UP000887565"/>
    </source>
</evidence>
<keyword evidence="1" id="KW-0472">Membrane</keyword>
<dbReference type="AlphaFoldDB" id="A0A915JL95"/>
<dbReference type="WBParaSite" id="nRc.2.0.1.t26964-RA">
    <property type="protein sequence ID" value="nRc.2.0.1.t26964-RA"/>
    <property type="gene ID" value="nRc.2.0.1.g26964"/>
</dbReference>
<keyword evidence="1" id="KW-0812">Transmembrane</keyword>
<dbReference type="Proteomes" id="UP000887565">
    <property type="component" value="Unplaced"/>
</dbReference>
<organism evidence="2 3">
    <name type="scientific">Romanomermis culicivorax</name>
    <name type="common">Nematode worm</name>
    <dbReference type="NCBI Taxonomy" id="13658"/>
    <lineage>
        <taxon>Eukaryota</taxon>
        <taxon>Metazoa</taxon>
        <taxon>Ecdysozoa</taxon>
        <taxon>Nematoda</taxon>
        <taxon>Enoplea</taxon>
        <taxon>Dorylaimia</taxon>
        <taxon>Mermithida</taxon>
        <taxon>Mermithoidea</taxon>
        <taxon>Mermithidae</taxon>
        <taxon>Romanomermis</taxon>
    </lineage>
</organism>
<protein>
    <submittedName>
        <fullName evidence="3">Uncharacterized protein</fullName>
    </submittedName>
</protein>
<reference evidence="3" key="1">
    <citation type="submission" date="2022-11" db="UniProtKB">
        <authorList>
            <consortium name="WormBaseParasite"/>
        </authorList>
    </citation>
    <scope>IDENTIFICATION</scope>
</reference>
<sequence>MEVKGLTSSANRMIYVIVILLPGVAFIVYKAFKLTFFEIFAVQRDGLPNNPKKINYCTSFSTSLDRRRSKSVQCNGCEAIQMQALR</sequence>
<feature type="transmembrane region" description="Helical" evidence="1">
    <location>
        <begin position="12"/>
        <end position="32"/>
    </location>
</feature>